<evidence type="ECO:0000313" key="6">
    <source>
        <dbReference type="EMBL" id="RPE86195.1"/>
    </source>
</evidence>
<evidence type="ECO:0000256" key="2">
    <source>
        <dbReference type="ARBA" id="ARBA00032707"/>
    </source>
</evidence>
<protein>
    <recommendedName>
        <fullName evidence="1">undecaprenyl-diphosphate phosphatase</fullName>
        <ecNumber evidence="1">3.6.1.27</ecNumber>
    </recommendedName>
    <alternativeName>
        <fullName evidence="2">Undecaprenyl pyrophosphate phosphatase</fullName>
    </alternativeName>
</protein>
<dbReference type="SMART" id="SM00014">
    <property type="entry name" value="acidPPc"/>
    <property type="match status" value="1"/>
</dbReference>
<feature type="transmembrane region" description="Helical" evidence="4">
    <location>
        <begin position="72"/>
        <end position="91"/>
    </location>
</feature>
<keyword evidence="7" id="KW-1185">Reference proteome</keyword>
<feature type="transmembrane region" description="Helical" evidence="4">
    <location>
        <begin position="208"/>
        <end position="231"/>
    </location>
</feature>
<reference evidence="6 7" key="1">
    <citation type="submission" date="2018-11" db="EMBL/GenBank/DDBJ databases">
        <title>Genomic Encyclopedia of Type Strains, Phase IV (KMG-IV): sequencing the most valuable type-strain genomes for metagenomic binning, comparative biology and taxonomic classification.</title>
        <authorList>
            <person name="Goeker M."/>
        </authorList>
    </citation>
    <scope>NUCLEOTIDE SEQUENCE [LARGE SCALE GENOMIC DNA]</scope>
    <source>
        <strain evidence="6 7">DSM 27238</strain>
    </source>
</reference>
<proteinExistence type="predicted"/>
<dbReference type="InterPro" id="IPR000326">
    <property type="entry name" value="PAP2/HPO"/>
</dbReference>
<feature type="transmembrane region" description="Helical" evidence="4">
    <location>
        <begin position="39"/>
        <end position="65"/>
    </location>
</feature>
<comment type="caution">
    <text evidence="6">The sequence shown here is derived from an EMBL/GenBank/DDBJ whole genome shotgun (WGS) entry which is preliminary data.</text>
</comment>
<feature type="domain" description="Phosphatidic acid phosphatase type 2/haloperoxidase" evidence="5">
    <location>
        <begin position="77"/>
        <end position="223"/>
    </location>
</feature>
<feature type="transmembrane region" description="Helical" evidence="4">
    <location>
        <begin position="179"/>
        <end position="196"/>
    </location>
</feature>
<organism evidence="6 7">
    <name type="scientific">Vespertiliibacter pulmonis</name>
    <dbReference type="NCBI Taxonomy" id="1443036"/>
    <lineage>
        <taxon>Bacteria</taxon>
        <taxon>Pseudomonadati</taxon>
        <taxon>Pseudomonadota</taxon>
        <taxon>Gammaproteobacteria</taxon>
        <taxon>Pasteurellales</taxon>
        <taxon>Pasteurellaceae</taxon>
        <taxon>Vespertiliibacter</taxon>
    </lineage>
</organism>
<dbReference type="SUPFAM" id="SSF48317">
    <property type="entry name" value="Acid phosphatase/Vanadium-dependent haloperoxidase"/>
    <property type="match status" value="1"/>
</dbReference>
<keyword evidence="4" id="KW-0472">Membrane</keyword>
<dbReference type="Proteomes" id="UP000281691">
    <property type="component" value="Unassembled WGS sequence"/>
</dbReference>
<dbReference type="EC" id="3.6.1.27" evidence="1"/>
<sequence>MLKKLSFFTFLMLLVPLITWISQWKWTVAMNYHLFDGDYYLWLLTETGSTPYALITCVLFMLWIMWLTRKRYSWLLVGFICATSVVGTQIIKEGAKAIFKEPRPFVTEMFQGQTEQFYQLPKAMQYQQVMKNITVDNAPIIAHQADELGYSFPSGHTIFAVSWLLVFAGFLFGLRGQAVVFAQLFAILWASLVLISRLRLGMHYPIDLFVSSLIAWAFHLVLFGWVVPYLANWALFNKRRA</sequence>
<evidence type="ECO:0000256" key="1">
    <source>
        <dbReference type="ARBA" id="ARBA00012374"/>
    </source>
</evidence>
<dbReference type="Gene3D" id="1.20.144.10">
    <property type="entry name" value="Phosphatidic acid phosphatase type 2/haloperoxidase"/>
    <property type="match status" value="1"/>
</dbReference>
<dbReference type="GO" id="GO:0050380">
    <property type="term" value="F:undecaprenyl-diphosphatase activity"/>
    <property type="evidence" value="ECO:0007669"/>
    <property type="project" value="UniProtKB-EC"/>
</dbReference>
<dbReference type="AlphaFoldDB" id="A0A3N4VYD2"/>
<name>A0A3N4VYD2_9PAST</name>
<evidence type="ECO:0000256" key="3">
    <source>
        <dbReference type="ARBA" id="ARBA00047594"/>
    </source>
</evidence>
<dbReference type="EMBL" id="RKQP01000001">
    <property type="protein sequence ID" value="RPE86195.1"/>
    <property type="molecule type" value="Genomic_DNA"/>
</dbReference>
<dbReference type="PANTHER" id="PTHR14969">
    <property type="entry name" value="SPHINGOSINE-1-PHOSPHATE PHOSPHOHYDROLASE"/>
    <property type="match status" value="1"/>
</dbReference>
<dbReference type="PANTHER" id="PTHR14969:SF54">
    <property type="entry name" value="PHOSPHATIDYLGLYCEROPHOSPHATASE B"/>
    <property type="match status" value="1"/>
</dbReference>
<keyword evidence="4" id="KW-1133">Transmembrane helix</keyword>
<dbReference type="Pfam" id="PF01569">
    <property type="entry name" value="PAP2"/>
    <property type="match status" value="1"/>
</dbReference>
<dbReference type="RefSeq" id="WP_124210741.1">
    <property type="nucleotide sequence ID" value="NZ_CP016615.1"/>
</dbReference>
<dbReference type="CDD" id="cd01610">
    <property type="entry name" value="PAP2_like"/>
    <property type="match status" value="1"/>
</dbReference>
<evidence type="ECO:0000256" key="4">
    <source>
        <dbReference type="SAM" id="Phobius"/>
    </source>
</evidence>
<evidence type="ECO:0000259" key="5">
    <source>
        <dbReference type="SMART" id="SM00014"/>
    </source>
</evidence>
<comment type="catalytic activity">
    <reaction evidence="3">
        <text>di-trans,octa-cis-undecaprenyl diphosphate + H2O = di-trans,octa-cis-undecaprenyl phosphate + phosphate + H(+)</text>
        <dbReference type="Rhea" id="RHEA:28094"/>
        <dbReference type="ChEBI" id="CHEBI:15377"/>
        <dbReference type="ChEBI" id="CHEBI:15378"/>
        <dbReference type="ChEBI" id="CHEBI:43474"/>
        <dbReference type="ChEBI" id="CHEBI:58405"/>
        <dbReference type="ChEBI" id="CHEBI:60392"/>
        <dbReference type="EC" id="3.6.1.27"/>
    </reaction>
</comment>
<keyword evidence="4" id="KW-0812">Transmembrane</keyword>
<dbReference type="GO" id="GO:0005886">
    <property type="term" value="C:plasma membrane"/>
    <property type="evidence" value="ECO:0007669"/>
    <property type="project" value="TreeGrafter"/>
</dbReference>
<dbReference type="OrthoDB" id="5586741at2"/>
<accession>A0A3N4VYD2</accession>
<feature type="transmembrane region" description="Helical" evidence="4">
    <location>
        <begin position="154"/>
        <end position="172"/>
    </location>
</feature>
<evidence type="ECO:0000313" key="7">
    <source>
        <dbReference type="Proteomes" id="UP000281691"/>
    </source>
</evidence>
<dbReference type="InterPro" id="IPR036938">
    <property type="entry name" value="PAP2/HPO_sf"/>
</dbReference>
<gene>
    <name evidence="6" type="ORF">EDC46_0588</name>
</gene>